<comment type="caution">
    <text evidence="5">The sequence shown here is derived from an EMBL/GenBank/DDBJ whole genome shotgun (WGS) entry which is preliminary data.</text>
</comment>
<evidence type="ECO:0000256" key="1">
    <source>
        <dbReference type="ARBA" id="ARBA00023015"/>
    </source>
</evidence>
<feature type="domain" description="HTH araC/xylS-type" evidence="4">
    <location>
        <begin position="216"/>
        <end position="315"/>
    </location>
</feature>
<dbReference type="Gene3D" id="1.10.10.60">
    <property type="entry name" value="Homeodomain-like"/>
    <property type="match status" value="1"/>
</dbReference>
<dbReference type="EMBL" id="JAGQDG010000001">
    <property type="protein sequence ID" value="MBQ0934112.1"/>
    <property type="molecule type" value="Genomic_DNA"/>
</dbReference>
<dbReference type="PANTHER" id="PTHR46796">
    <property type="entry name" value="HTH-TYPE TRANSCRIPTIONAL ACTIVATOR RHAS-RELATED"/>
    <property type="match status" value="1"/>
</dbReference>
<dbReference type="PANTHER" id="PTHR46796:SF12">
    <property type="entry name" value="HTH-TYPE DNA-BINDING TRANSCRIPTIONAL ACTIVATOR EUTR"/>
    <property type="match status" value="1"/>
</dbReference>
<dbReference type="Pfam" id="PF12833">
    <property type="entry name" value="HTH_18"/>
    <property type="match status" value="1"/>
</dbReference>
<proteinExistence type="predicted"/>
<dbReference type="RefSeq" id="WP_210805676.1">
    <property type="nucleotide sequence ID" value="NZ_JAGQDG010000001.1"/>
</dbReference>
<evidence type="ECO:0000256" key="3">
    <source>
        <dbReference type="ARBA" id="ARBA00023163"/>
    </source>
</evidence>
<keyword evidence="6" id="KW-1185">Reference proteome</keyword>
<reference evidence="5 6" key="1">
    <citation type="submission" date="2021-04" db="EMBL/GenBank/DDBJ databases">
        <title>The genome sequence of type strain Ideonella paludis KCTC 32238.</title>
        <authorList>
            <person name="Liu Y."/>
        </authorList>
    </citation>
    <scope>NUCLEOTIDE SEQUENCE [LARGE SCALE GENOMIC DNA]</scope>
    <source>
        <strain evidence="5 6">KCTC 32238</strain>
    </source>
</reference>
<keyword evidence="1" id="KW-0805">Transcription regulation</keyword>
<dbReference type="SUPFAM" id="SSF46689">
    <property type="entry name" value="Homeodomain-like"/>
    <property type="match status" value="2"/>
</dbReference>
<dbReference type="SMART" id="SM00342">
    <property type="entry name" value="HTH_ARAC"/>
    <property type="match status" value="1"/>
</dbReference>
<accession>A0ABS5DSM6</accession>
<dbReference type="PROSITE" id="PS01124">
    <property type="entry name" value="HTH_ARAC_FAMILY_2"/>
    <property type="match status" value="1"/>
</dbReference>
<keyword evidence="3" id="KW-0804">Transcription</keyword>
<dbReference type="InterPro" id="IPR018060">
    <property type="entry name" value="HTH_AraC"/>
</dbReference>
<keyword evidence="2" id="KW-0238">DNA-binding</keyword>
<dbReference type="PROSITE" id="PS00041">
    <property type="entry name" value="HTH_ARAC_FAMILY_1"/>
    <property type="match status" value="1"/>
</dbReference>
<dbReference type="Proteomes" id="UP000672097">
    <property type="component" value="Unassembled WGS sequence"/>
</dbReference>
<gene>
    <name evidence="5" type="ORF">KAK11_02145</name>
</gene>
<dbReference type="InterPro" id="IPR009057">
    <property type="entry name" value="Homeodomain-like_sf"/>
</dbReference>
<evidence type="ECO:0000256" key="2">
    <source>
        <dbReference type="ARBA" id="ARBA00023125"/>
    </source>
</evidence>
<evidence type="ECO:0000313" key="6">
    <source>
        <dbReference type="Proteomes" id="UP000672097"/>
    </source>
</evidence>
<organism evidence="5 6">
    <name type="scientific">Ideonella paludis</name>
    <dbReference type="NCBI Taxonomy" id="1233411"/>
    <lineage>
        <taxon>Bacteria</taxon>
        <taxon>Pseudomonadati</taxon>
        <taxon>Pseudomonadota</taxon>
        <taxon>Betaproteobacteria</taxon>
        <taxon>Burkholderiales</taxon>
        <taxon>Sphaerotilaceae</taxon>
        <taxon>Ideonella</taxon>
    </lineage>
</organism>
<dbReference type="InterPro" id="IPR018062">
    <property type="entry name" value="HTH_AraC-typ_CS"/>
</dbReference>
<name>A0ABS5DSM6_9BURK</name>
<evidence type="ECO:0000313" key="5">
    <source>
        <dbReference type="EMBL" id="MBQ0934112.1"/>
    </source>
</evidence>
<dbReference type="InterPro" id="IPR050204">
    <property type="entry name" value="AraC_XylS_family_regulators"/>
</dbReference>
<protein>
    <submittedName>
        <fullName evidence="5">AraC family transcriptional regulator</fullName>
    </submittedName>
</protein>
<evidence type="ECO:0000259" key="4">
    <source>
        <dbReference type="PROSITE" id="PS01124"/>
    </source>
</evidence>
<sequence>MAKIVEHQSRDVDDQAQALDGWQQRYEQLSAGRFEGRAWQLVMDEGTLLREHTNRHLREQITPPPDHLVLAIPLAVMPGSSFGGRPLERESLMVFGPDEEYDLVSAGELDLIGLSVHRDTLAGLAPSKVEWLERAQRERNLGLSPETASAIRQMLLAVTSQTEEEGALSRLEHRGQTEELLTATLTQTVILAMHSEEFHQAQTIPRRADTRLKVVKRAIDFMRQHLQEEIGVPEICAAAFASRRSLQYCFEEFLQTTPQAYLRALRLNEARRALKLHQDKPITAIASDLGFSSASHFTRHYKLMFEELPSDTVKAVHPHAGPILF</sequence>